<dbReference type="PANTHER" id="PTHR34766">
    <property type="entry name" value="UPF0449 PROTEIN C19ORF25"/>
    <property type="match status" value="1"/>
</dbReference>
<dbReference type="AlphaFoldDB" id="A0AA36F0Z2"/>
<evidence type="ECO:0000313" key="3">
    <source>
        <dbReference type="EMBL" id="CAI9720442.1"/>
    </source>
</evidence>
<comment type="similarity">
    <text evidence="1">Belongs to the UPF0449 family.</text>
</comment>
<sequence length="142" mass="15633">MKPVIELRPQRPPIAEIIADLESASADDVVFGLLDTSDLMDDKSNSSSVATEDSFLNDSDTPDSNANDSTTFDNQENLEVNANYSKVLNFLELYCSLKECPPELREQVNELQTLSSEVSQSIANLKEKSETLSPFQNGLDGK</sequence>
<organism evidence="3 4">
    <name type="scientific">Octopus vulgaris</name>
    <name type="common">Common octopus</name>
    <dbReference type="NCBI Taxonomy" id="6645"/>
    <lineage>
        <taxon>Eukaryota</taxon>
        <taxon>Metazoa</taxon>
        <taxon>Spiralia</taxon>
        <taxon>Lophotrochozoa</taxon>
        <taxon>Mollusca</taxon>
        <taxon>Cephalopoda</taxon>
        <taxon>Coleoidea</taxon>
        <taxon>Octopodiformes</taxon>
        <taxon>Octopoda</taxon>
        <taxon>Incirrata</taxon>
        <taxon>Octopodidae</taxon>
        <taxon>Octopus</taxon>
    </lineage>
</organism>
<evidence type="ECO:0000256" key="1">
    <source>
        <dbReference type="ARBA" id="ARBA00006137"/>
    </source>
</evidence>
<feature type="compositionally biased region" description="Polar residues" evidence="2">
    <location>
        <begin position="45"/>
        <end position="74"/>
    </location>
</feature>
<evidence type="ECO:0000256" key="2">
    <source>
        <dbReference type="SAM" id="MobiDB-lite"/>
    </source>
</evidence>
<dbReference type="InterPro" id="IPR028227">
    <property type="entry name" value="UPF0449"/>
</dbReference>
<feature type="region of interest" description="Disordered" evidence="2">
    <location>
        <begin position="38"/>
        <end position="74"/>
    </location>
</feature>
<gene>
    <name evidence="3" type="ORF">OCTVUL_1B026865</name>
</gene>
<protein>
    <submittedName>
        <fullName evidence="3">Uncharacterized protein</fullName>
    </submittedName>
</protein>
<reference evidence="3" key="1">
    <citation type="submission" date="2023-08" db="EMBL/GenBank/DDBJ databases">
        <authorList>
            <person name="Alioto T."/>
            <person name="Alioto T."/>
            <person name="Gomez Garrido J."/>
        </authorList>
    </citation>
    <scope>NUCLEOTIDE SEQUENCE</scope>
</reference>
<name>A0AA36F0Z2_OCTVU</name>
<dbReference type="Proteomes" id="UP001162480">
    <property type="component" value="Chromosome 3"/>
</dbReference>
<dbReference type="PANTHER" id="PTHR34766:SF1">
    <property type="entry name" value="UPF0449 PROTEIN C19ORF25"/>
    <property type="match status" value="1"/>
</dbReference>
<dbReference type="EMBL" id="OX597816">
    <property type="protein sequence ID" value="CAI9720442.1"/>
    <property type="molecule type" value="Genomic_DNA"/>
</dbReference>
<proteinExistence type="inferred from homology"/>
<accession>A0AA36F0Z2</accession>
<evidence type="ECO:0000313" key="4">
    <source>
        <dbReference type="Proteomes" id="UP001162480"/>
    </source>
</evidence>
<dbReference type="Pfam" id="PF15136">
    <property type="entry name" value="UPF0449"/>
    <property type="match status" value="1"/>
</dbReference>
<keyword evidence="4" id="KW-1185">Reference proteome</keyword>